<dbReference type="Proteomes" id="UP000095282">
    <property type="component" value="Unplaced"/>
</dbReference>
<feature type="region of interest" description="Disordered" evidence="1">
    <location>
        <begin position="256"/>
        <end position="287"/>
    </location>
</feature>
<sequence length="521" mass="61372">MDVLGCLLNGDDQFAELVTDIIKCLKPLGNSYVTSYAGKEEVNCMQLEELEELLMASVVVRVLIENYSHRKGSNRENREDFTTFINWIQEKQNLIKNLVNEEIGKVKKENNCYRSLKQHYWDKTPENELIIKGIEDQKLNQDQFRIAKRLIELEKSATRQAEQRAPQHRPEVSTGHVRRECVPYHRNKDDTLQQNVSQTRGDFRNLLNSKKLPDETSTFDFASRPPMNAPLPIEDNSNEEEENRRLEKLKEDHERFEMEVSNKRNESSRKDELMRQEKARRDEETEREFRETVKKQEKEIQESFQKFKQEMEDYEKETQRLLEERQRKWHEFEASFVACVLIKEQFENKEKEWGNWLKSLSDSISNVKTRYNLFQKIVRNISKNGENHQKMIERELTALHKTTLSAYELLFEACDKVKTLGEKFPDGVFLAVLHKKLSEISNKLCNALENVDHCLNSQSTDLSNSFSDLRPNEIPTTDQLRRDSQKSPYSTFGSDPRVYGSSSFVVIEEMEDHSGRVETYF</sequence>
<name>A0A1I7UGG2_9PELO</name>
<feature type="region of interest" description="Disordered" evidence="1">
    <location>
        <begin position="209"/>
        <end position="244"/>
    </location>
</feature>
<proteinExistence type="predicted"/>
<dbReference type="PANTHER" id="PTHR21566">
    <property type="entry name" value="CILIA- AND FLAGELLA-ASSOCIATED PROTEIN 251-LIKE-RELATED-RELATED"/>
    <property type="match status" value="1"/>
</dbReference>
<accession>A0A1I7UGG2</accession>
<protein>
    <submittedName>
        <fullName evidence="3">RING-type domain-containing protein</fullName>
    </submittedName>
</protein>
<evidence type="ECO:0000256" key="1">
    <source>
        <dbReference type="SAM" id="MobiDB-lite"/>
    </source>
</evidence>
<keyword evidence="2" id="KW-1185">Reference proteome</keyword>
<dbReference type="InterPro" id="IPR007883">
    <property type="entry name" value="DUF713"/>
</dbReference>
<evidence type="ECO:0000313" key="3">
    <source>
        <dbReference type="WBParaSite" id="Csp11.Scaffold629.g9076.t1"/>
    </source>
</evidence>
<dbReference type="WBParaSite" id="Csp11.Scaffold629.g9076.t1">
    <property type="protein sequence ID" value="Csp11.Scaffold629.g9076.t1"/>
    <property type="gene ID" value="Csp11.Scaffold629.g9076"/>
</dbReference>
<dbReference type="Pfam" id="PF05218">
    <property type="entry name" value="DUF713"/>
    <property type="match status" value="1"/>
</dbReference>
<feature type="region of interest" description="Disordered" evidence="1">
    <location>
        <begin position="465"/>
        <end position="494"/>
    </location>
</feature>
<organism evidence="2 3">
    <name type="scientific">Caenorhabditis tropicalis</name>
    <dbReference type="NCBI Taxonomy" id="1561998"/>
    <lineage>
        <taxon>Eukaryota</taxon>
        <taxon>Metazoa</taxon>
        <taxon>Ecdysozoa</taxon>
        <taxon>Nematoda</taxon>
        <taxon>Chromadorea</taxon>
        <taxon>Rhabditida</taxon>
        <taxon>Rhabditina</taxon>
        <taxon>Rhabditomorpha</taxon>
        <taxon>Rhabditoidea</taxon>
        <taxon>Rhabditidae</taxon>
        <taxon>Peloderinae</taxon>
        <taxon>Caenorhabditis</taxon>
    </lineage>
</organism>
<evidence type="ECO:0000313" key="2">
    <source>
        <dbReference type="Proteomes" id="UP000095282"/>
    </source>
</evidence>
<feature type="region of interest" description="Disordered" evidence="1">
    <location>
        <begin position="157"/>
        <end position="178"/>
    </location>
</feature>
<dbReference type="AlphaFoldDB" id="A0A1I7UGG2"/>
<reference evidence="3" key="1">
    <citation type="submission" date="2016-11" db="UniProtKB">
        <authorList>
            <consortium name="WormBaseParasite"/>
        </authorList>
    </citation>
    <scope>IDENTIFICATION</scope>
</reference>
<dbReference type="eggNOG" id="ENOG502TG62">
    <property type="taxonomic scope" value="Eukaryota"/>
</dbReference>